<accession>A0A2J8AAA9</accession>
<dbReference type="GO" id="GO:0010206">
    <property type="term" value="P:photosystem II repair"/>
    <property type="evidence" value="ECO:0007669"/>
    <property type="project" value="InterPro"/>
</dbReference>
<feature type="region of interest" description="Disordered" evidence="1">
    <location>
        <begin position="1"/>
        <end position="76"/>
    </location>
</feature>
<dbReference type="InterPro" id="IPR025585">
    <property type="entry name" value="PSII_Psb27"/>
</dbReference>
<dbReference type="Gene3D" id="1.20.58.810">
    <property type="entry name" value="Photosystem II Pbs27"/>
    <property type="match status" value="1"/>
</dbReference>
<feature type="compositionally biased region" description="Low complexity" evidence="1">
    <location>
        <begin position="51"/>
        <end position="66"/>
    </location>
</feature>
<comment type="caution">
    <text evidence="2">The sequence shown here is derived from an EMBL/GenBank/DDBJ whole genome shotgun (WGS) entry which is preliminary data.</text>
</comment>
<dbReference type="Pfam" id="PF13326">
    <property type="entry name" value="PSII_Pbs27"/>
    <property type="match status" value="1"/>
</dbReference>
<gene>
    <name evidence="2" type="ORF">TSOC_003893</name>
</gene>
<proteinExistence type="predicted"/>
<protein>
    <submittedName>
        <fullName evidence="2">Kinesin-like protein KLP1</fullName>
    </submittedName>
</protein>
<dbReference type="GO" id="GO:0010207">
    <property type="term" value="P:photosystem II assembly"/>
    <property type="evidence" value="ECO:0007669"/>
    <property type="project" value="InterPro"/>
</dbReference>
<keyword evidence="3" id="KW-1185">Reference proteome</keyword>
<evidence type="ECO:0000313" key="2">
    <source>
        <dbReference type="EMBL" id="PNH09459.1"/>
    </source>
</evidence>
<dbReference type="OrthoDB" id="543314at2759"/>
<dbReference type="EMBL" id="PGGS01000089">
    <property type="protein sequence ID" value="PNH09459.1"/>
    <property type="molecule type" value="Genomic_DNA"/>
</dbReference>
<evidence type="ECO:0000313" key="3">
    <source>
        <dbReference type="Proteomes" id="UP000236333"/>
    </source>
</evidence>
<dbReference type="InterPro" id="IPR038450">
    <property type="entry name" value="PSII_Psb27_sf"/>
</dbReference>
<dbReference type="GO" id="GO:0009523">
    <property type="term" value="C:photosystem II"/>
    <property type="evidence" value="ECO:0007669"/>
    <property type="project" value="InterPro"/>
</dbReference>
<evidence type="ECO:0000256" key="1">
    <source>
        <dbReference type="SAM" id="MobiDB-lite"/>
    </source>
</evidence>
<dbReference type="AlphaFoldDB" id="A0A2J8AAA9"/>
<dbReference type="Proteomes" id="UP000236333">
    <property type="component" value="Unassembled WGS sequence"/>
</dbReference>
<reference evidence="2 3" key="1">
    <citation type="journal article" date="2017" name="Mol. Biol. Evol.">
        <title>The 4-celled Tetrabaena socialis nuclear genome reveals the essential components for genetic control of cell number at the origin of multicellularity in the volvocine lineage.</title>
        <authorList>
            <person name="Featherston J."/>
            <person name="Arakaki Y."/>
            <person name="Hanschen E.R."/>
            <person name="Ferris P.J."/>
            <person name="Michod R.E."/>
            <person name="Olson B.J.S.C."/>
            <person name="Nozaki H."/>
            <person name="Durand P.M."/>
        </authorList>
    </citation>
    <scope>NUCLEOTIDE SEQUENCE [LARGE SCALE GENOMIC DNA]</scope>
    <source>
        <strain evidence="2 3">NIES-571</strain>
    </source>
</reference>
<organism evidence="2 3">
    <name type="scientific">Tetrabaena socialis</name>
    <dbReference type="NCBI Taxonomy" id="47790"/>
    <lineage>
        <taxon>Eukaryota</taxon>
        <taxon>Viridiplantae</taxon>
        <taxon>Chlorophyta</taxon>
        <taxon>core chlorophytes</taxon>
        <taxon>Chlorophyceae</taxon>
        <taxon>CS clade</taxon>
        <taxon>Chlamydomonadales</taxon>
        <taxon>Tetrabaenaceae</taxon>
        <taxon>Tetrabaena</taxon>
    </lineage>
</organism>
<sequence length="316" mass="32894">MHSMLSGRTLARTSSAWSSSSRPSGHAAAPQLRPCPSRASSQLAATASGCAPGDGAAGASTSSSRPASPPPRELATSRRGVALALAAGALALGQGQGAAVADEEVKLPKGRELKTAKGRYRLDYDSLKAAREDLEPQLAGVAVARAVLLEAFDRWAGAQSEATLKRMATAGRALPAAAGDEEDELDAGEAFERMHLARITERDPDSLAYHAALKRTTGPAANGGGGGGGEYRQLVKRLSDGLRESIEAEASGAAESEVRRKADPAKEAVREFVGRWRDNPRVTRDLTHVQIKAIAPLSIALAPLQPGGRSPWASRA</sequence>
<name>A0A2J8AAA9_9CHLO</name>
<feature type="compositionally biased region" description="Low complexity" evidence="1">
    <location>
        <begin position="11"/>
        <end position="29"/>
    </location>
</feature>